<feature type="compositionally biased region" description="Basic and acidic residues" evidence="1">
    <location>
        <begin position="217"/>
        <end position="233"/>
    </location>
</feature>
<proteinExistence type="predicted"/>
<feature type="compositionally biased region" description="Polar residues" evidence="1">
    <location>
        <begin position="79"/>
        <end position="92"/>
    </location>
</feature>
<reference evidence="2" key="1">
    <citation type="submission" date="2022-10" db="EMBL/GenBank/DDBJ databases">
        <title>Tapping the CABI collections for fungal endophytes: first genome assemblies for Collariella, Neodidymelliopsis, Ascochyta clinopodiicola, Didymella pomorum, Didymosphaeria variabile, Neocosmospora piperis and Neocucurbitaria cava.</title>
        <authorList>
            <person name="Hill R."/>
        </authorList>
    </citation>
    <scope>NUCLEOTIDE SEQUENCE</scope>
    <source>
        <strain evidence="2">IMI 355091</strain>
    </source>
</reference>
<feature type="region of interest" description="Disordered" evidence="1">
    <location>
        <begin position="212"/>
        <end position="256"/>
    </location>
</feature>
<feature type="compositionally biased region" description="Polar residues" evidence="1">
    <location>
        <begin position="19"/>
        <end position="32"/>
    </location>
</feature>
<feature type="region of interest" description="Disordered" evidence="1">
    <location>
        <begin position="149"/>
        <end position="186"/>
    </location>
</feature>
<evidence type="ECO:0000313" key="3">
    <source>
        <dbReference type="Proteomes" id="UP001140510"/>
    </source>
</evidence>
<comment type="caution">
    <text evidence="2">The sequence shown here is derived from an EMBL/GenBank/DDBJ whole genome shotgun (WGS) entry which is preliminary data.</text>
</comment>
<evidence type="ECO:0000256" key="1">
    <source>
        <dbReference type="SAM" id="MobiDB-lite"/>
    </source>
</evidence>
<feature type="compositionally biased region" description="Acidic residues" evidence="1">
    <location>
        <begin position="235"/>
        <end position="245"/>
    </location>
</feature>
<evidence type="ECO:0000313" key="2">
    <source>
        <dbReference type="EMBL" id="KAJ4400034.1"/>
    </source>
</evidence>
<name>A0A9W8Z8A3_9PLEO</name>
<dbReference type="AlphaFoldDB" id="A0A9W8Z8A3"/>
<accession>A0A9W8Z8A3</accession>
<gene>
    <name evidence="2" type="ORF">N0V91_009009</name>
</gene>
<feature type="region of interest" description="Disordered" evidence="1">
    <location>
        <begin position="1"/>
        <end position="92"/>
    </location>
</feature>
<feature type="compositionally biased region" description="Basic and acidic residues" evidence="1">
    <location>
        <begin position="149"/>
        <end position="163"/>
    </location>
</feature>
<keyword evidence="3" id="KW-1185">Reference proteome</keyword>
<dbReference type="EMBL" id="JAPEVA010000096">
    <property type="protein sequence ID" value="KAJ4400034.1"/>
    <property type="molecule type" value="Genomic_DNA"/>
</dbReference>
<dbReference type="OrthoDB" id="3790594at2759"/>
<organism evidence="2 3">
    <name type="scientific">Didymella pomorum</name>
    <dbReference type="NCBI Taxonomy" id="749634"/>
    <lineage>
        <taxon>Eukaryota</taxon>
        <taxon>Fungi</taxon>
        <taxon>Dikarya</taxon>
        <taxon>Ascomycota</taxon>
        <taxon>Pezizomycotina</taxon>
        <taxon>Dothideomycetes</taxon>
        <taxon>Pleosporomycetidae</taxon>
        <taxon>Pleosporales</taxon>
        <taxon>Pleosporineae</taxon>
        <taxon>Didymellaceae</taxon>
        <taxon>Didymella</taxon>
    </lineage>
</organism>
<protein>
    <submittedName>
        <fullName evidence="2">Uncharacterized protein</fullName>
    </submittedName>
</protein>
<dbReference type="Proteomes" id="UP001140510">
    <property type="component" value="Unassembled WGS sequence"/>
</dbReference>
<feature type="compositionally biased region" description="Basic and acidic residues" evidence="1">
    <location>
        <begin position="8"/>
        <end position="18"/>
    </location>
</feature>
<sequence>MAPARYTTAEKGKGKAQETQDLPQTPSSSNIRTGPFPSSPTSPVQGARLPMNWRLPVRPPTSSPRLLPAFSPEPIPKQQVINPRSSSEYIADSTTQKLKYDLDDRNPPKRRMKAVVEAVASTIEGDPGPPSTLPCKRQPLAEVAVPADKLEVDKQETQQKLEQARAQAGLEKAEALTPEKPPAPSELDITAKLSHMDPVITANRVILGTADDSMDAVPDHDTPTRRDLVRTDEVVLGDDSSEEDGGPAACFLKSDA</sequence>